<dbReference type="PANTHER" id="PTHR46268">
    <property type="entry name" value="STRESS RESPONSE PROTEIN NHAX"/>
    <property type="match status" value="1"/>
</dbReference>
<name>M0CPG6_9EURY</name>
<accession>M0CPG6</accession>
<dbReference type="Proteomes" id="UP000011657">
    <property type="component" value="Unassembled WGS sequence"/>
</dbReference>
<dbReference type="SUPFAM" id="SSF52402">
    <property type="entry name" value="Adenine nucleotide alpha hydrolases-like"/>
    <property type="match status" value="2"/>
</dbReference>
<dbReference type="EMBL" id="AOIS01000005">
    <property type="protein sequence ID" value="ELZ24498.1"/>
    <property type="molecule type" value="Genomic_DNA"/>
</dbReference>
<comment type="similarity">
    <text evidence="1">Belongs to the universal stress protein A family.</text>
</comment>
<evidence type="ECO:0000313" key="4">
    <source>
        <dbReference type="Proteomes" id="UP000011657"/>
    </source>
</evidence>
<comment type="caution">
    <text evidence="3">The sequence shown here is derived from an EMBL/GenBank/DDBJ whole genome shotgun (WGS) entry which is preliminary data.</text>
</comment>
<dbReference type="STRING" id="1227488.C477_01015"/>
<protein>
    <submittedName>
        <fullName evidence="3">UspA domain-containing protein</fullName>
    </submittedName>
</protein>
<dbReference type="PATRIC" id="fig|1227488.3.peg.204"/>
<dbReference type="PANTHER" id="PTHR46268:SF6">
    <property type="entry name" value="UNIVERSAL STRESS PROTEIN UP12"/>
    <property type="match status" value="1"/>
</dbReference>
<dbReference type="Gene3D" id="3.40.50.620">
    <property type="entry name" value="HUPs"/>
    <property type="match status" value="2"/>
</dbReference>
<dbReference type="AlphaFoldDB" id="M0CPG6"/>
<gene>
    <name evidence="3" type="ORF">C477_01015</name>
</gene>
<dbReference type="CDD" id="cd00293">
    <property type="entry name" value="USP-like"/>
    <property type="match status" value="2"/>
</dbReference>
<dbReference type="Pfam" id="PF00582">
    <property type="entry name" value="Usp"/>
    <property type="match status" value="2"/>
</dbReference>
<sequence length="319" mass="33926">MTATNNIVSIRRRRTKSVGVEGRGMYDRIVIAVDGSDEAERAAERGLEFARVFDAAVDVVYVVEWKSLRLARSADEKARLRECGETVLEEIEELASAIDRPITTELTEGKPALRIAEYAAERDAGLIVVGRQGLTGFGKRLLGGVMEQLLHRSDVPVFVVPKGASDATADYSDLLVPTDGSEIAADAARHGAAVAQGYGSTVHVLNVVDLQAAGGAFDAGGLGREFIDRLEANGEGIVEDAATEIGDEGPDVTTAVVRMTSFDGIAAGVREYVDDTDIDLVVMGARGRSNLGRRVLGSVTSSLLRTLDVPVLVVTRSSR</sequence>
<evidence type="ECO:0000259" key="2">
    <source>
        <dbReference type="Pfam" id="PF00582"/>
    </source>
</evidence>
<evidence type="ECO:0000313" key="3">
    <source>
        <dbReference type="EMBL" id="ELZ24498.1"/>
    </source>
</evidence>
<organism evidence="3 4">
    <name type="scientific">Haloterrigena salina JCM 13891</name>
    <dbReference type="NCBI Taxonomy" id="1227488"/>
    <lineage>
        <taxon>Archaea</taxon>
        <taxon>Methanobacteriati</taxon>
        <taxon>Methanobacteriota</taxon>
        <taxon>Stenosarchaea group</taxon>
        <taxon>Halobacteria</taxon>
        <taxon>Halobacteriales</taxon>
        <taxon>Natrialbaceae</taxon>
        <taxon>Haloterrigena</taxon>
    </lineage>
</organism>
<keyword evidence="4" id="KW-1185">Reference proteome</keyword>
<dbReference type="InterPro" id="IPR006016">
    <property type="entry name" value="UspA"/>
</dbReference>
<dbReference type="InterPro" id="IPR006015">
    <property type="entry name" value="Universal_stress_UspA"/>
</dbReference>
<dbReference type="eggNOG" id="arCOG00449">
    <property type="taxonomic scope" value="Archaea"/>
</dbReference>
<proteinExistence type="inferred from homology"/>
<dbReference type="PRINTS" id="PR01438">
    <property type="entry name" value="UNVRSLSTRESS"/>
</dbReference>
<evidence type="ECO:0000256" key="1">
    <source>
        <dbReference type="ARBA" id="ARBA00008791"/>
    </source>
</evidence>
<dbReference type="InterPro" id="IPR014729">
    <property type="entry name" value="Rossmann-like_a/b/a_fold"/>
</dbReference>
<reference evidence="3 4" key="1">
    <citation type="journal article" date="2014" name="PLoS Genet.">
        <title>Phylogenetically driven sequencing of extremely halophilic archaea reveals strategies for static and dynamic osmo-response.</title>
        <authorList>
            <person name="Becker E.A."/>
            <person name="Seitzer P.M."/>
            <person name="Tritt A."/>
            <person name="Larsen D."/>
            <person name="Krusor M."/>
            <person name="Yao A.I."/>
            <person name="Wu D."/>
            <person name="Madern D."/>
            <person name="Eisen J.A."/>
            <person name="Darling A.E."/>
            <person name="Facciotti M.T."/>
        </authorList>
    </citation>
    <scope>NUCLEOTIDE SEQUENCE [LARGE SCALE GENOMIC DNA]</scope>
    <source>
        <strain evidence="3 4">JCM 13891</strain>
    </source>
</reference>
<feature type="domain" description="UspA" evidence="2">
    <location>
        <begin position="171"/>
        <end position="314"/>
    </location>
</feature>
<feature type="domain" description="UspA" evidence="2">
    <location>
        <begin position="25"/>
        <end position="161"/>
    </location>
</feature>